<dbReference type="InterPro" id="IPR007627">
    <property type="entry name" value="RNA_pol_sigma70_r2"/>
</dbReference>
<evidence type="ECO:0000256" key="5">
    <source>
        <dbReference type="ARBA" id="ARBA00023163"/>
    </source>
</evidence>
<name>A0A150P9H6_SORCE</name>
<feature type="domain" description="RNA polymerase sigma factor 70 region 4 type 2" evidence="7">
    <location>
        <begin position="133"/>
        <end position="182"/>
    </location>
</feature>
<dbReference type="InterPro" id="IPR039425">
    <property type="entry name" value="RNA_pol_sigma-70-like"/>
</dbReference>
<dbReference type="GO" id="GO:0016987">
    <property type="term" value="F:sigma factor activity"/>
    <property type="evidence" value="ECO:0007669"/>
    <property type="project" value="UniProtKB-KW"/>
</dbReference>
<dbReference type="InterPro" id="IPR014284">
    <property type="entry name" value="RNA_pol_sigma-70_dom"/>
</dbReference>
<dbReference type="InterPro" id="IPR013325">
    <property type="entry name" value="RNA_pol_sigma_r2"/>
</dbReference>
<evidence type="ECO:0000256" key="2">
    <source>
        <dbReference type="ARBA" id="ARBA00023015"/>
    </source>
</evidence>
<dbReference type="GO" id="GO:0003677">
    <property type="term" value="F:DNA binding"/>
    <property type="evidence" value="ECO:0007669"/>
    <property type="project" value="UniProtKB-KW"/>
</dbReference>
<comment type="caution">
    <text evidence="8">The sequence shown here is derived from an EMBL/GenBank/DDBJ whole genome shotgun (WGS) entry which is preliminary data.</text>
</comment>
<evidence type="ECO:0000259" key="7">
    <source>
        <dbReference type="Pfam" id="PF08281"/>
    </source>
</evidence>
<dbReference type="SUPFAM" id="SSF88659">
    <property type="entry name" value="Sigma3 and sigma4 domains of RNA polymerase sigma factors"/>
    <property type="match status" value="1"/>
</dbReference>
<evidence type="ECO:0000313" key="8">
    <source>
        <dbReference type="EMBL" id="KYF52352.1"/>
    </source>
</evidence>
<dbReference type="Gene3D" id="1.10.10.10">
    <property type="entry name" value="Winged helix-like DNA-binding domain superfamily/Winged helix DNA-binding domain"/>
    <property type="match status" value="1"/>
</dbReference>
<proteinExistence type="inferred from homology"/>
<dbReference type="AlphaFoldDB" id="A0A150P9H6"/>
<dbReference type="SUPFAM" id="SSF88946">
    <property type="entry name" value="Sigma2 domain of RNA polymerase sigma factors"/>
    <property type="match status" value="1"/>
</dbReference>
<dbReference type="PANTHER" id="PTHR43133:SF8">
    <property type="entry name" value="RNA POLYMERASE SIGMA FACTOR HI_1459-RELATED"/>
    <property type="match status" value="1"/>
</dbReference>
<accession>A0A150P9H6</accession>
<gene>
    <name evidence="8" type="ORF">BE08_31670</name>
</gene>
<dbReference type="NCBIfam" id="TIGR02937">
    <property type="entry name" value="sigma70-ECF"/>
    <property type="match status" value="1"/>
</dbReference>
<dbReference type="GO" id="GO:0006352">
    <property type="term" value="P:DNA-templated transcription initiation"/>
    <property type="evidence" value="ECO:0007669"/>
    <property type="project" value="InterPro"/>
</dbReference>
<keyword evidence="5" id="KW-0804">Transcription</keyword>
<evidence type="ECO:0000256" key="1">
    <source>
        <dbReference type="ARBA" id="ARBA00010641"/>
    </source>
</evidence>
<protein>
    <recommendedName>
        <fullName evidence="10">RNA polymerase subunit sigma</fullName>
    </recommendedName>
</protein>
<evidence type="ECO:0008006" key="10">
    <source>
        <dbReference type="Google" id="ProtNLM"/>
    </source>
</evidence>
<dbReference type="Pfam" id="PF04542">
    <property type="entry name" value="Sigma70_r2"/>
    <property type="match status" value="1"/>
</dbReference>
<keyword evidence="3" id="KW-0731">Sigma factor</keyword>
<evidence type="ECO:0000313" key="9">
    <source>
        <dbReference type="Proteomes" id="UP000075420"/>
    </source>
</evidence>
<dbReference type="InterPro" id="IPR036388">
    <property type="entry name" value="WH-like_DNA-bd_sf"/>
</dbReference>
<dbReference type="Proteomes" id="UP000075420">
    <property type="component" value="Unassembled WGS sequence"/>
</dbReference>
<keyword evidence="2" id="KW-0805">Transcription regulation</keyword>
<feature type="domain" description="RNA polymerase sigma-70 region 2" evidence="6">
    <location>
        <begin position="33"/>
        <end position="101"/>
    </location>
</feature>
<keyword evidence="4" id="KW-0238">DNA-binding</keyword>
<dbReference type="InterPro" id="IPR013324">
    <property type="entry name" value="RNA_pol_sigma_r3/r4-like"/>
</dbReference>
<reference evidence="8 9" key="1">
    <citation type="submission" date="2014-02" db="EMBL/GenBank/DDBJ databases">
        <title>The small core and large imbalanced accessory genome model reveals a collaborative survival strategy of Sorangium cellulosum strains in nature.</title>
        <authorList>
            <person name="Han K."/>
            <person name="Peng R."/>
            <person name="Blom J."/>
            <person name="Li Y.-Z."/>
        </authorList>
    </citation>
    <scope>NUCLEOTIDE SEQUENCE [LARGE SCALE GENOMIC DNA]</scope>
    <source>
        <strain evidence="8 9">So0157-25</strain>
    </source>
</reference>
<comment type="similarity">
    <text evidence="1">Belongs to the sigma-70 factor family. ECF subfamily.</text>
</comment>
<dbReference type="Gene3D" id="1.10.1740.10">
    <property type="match status" value="1"/>
</dbReference>
<evidence type="ECO:0000256" key="3">
    <source>
        <dbReference type="ARBA" id="ARBA00023082"/>
    </source>
</evidence>
<sequence>MAGRRAVEGGERPEGSLHAALDRGDHRAALRALMAEHGAAVYGYCARVLGDATLGADVHQQVFEEAYRDLGKLQRPEHARSWLFGIANHRCLDAIKARRRREKRFVGDDEALADVADEPRDLAERVDATTVAEALSACLRALSAESRMAVLLRFQEGMTYEDMGRMCREKSTTLQARVTRALPLLRRCLEGKGIEP</sequence>
<dbReference type="InterPro" id="IPR013249">
    <property type="entry name" value="RNA_pol_sigma70_r4_t2"/>
</dbReference>
<dbReference type="PANTHER" id="PTHR43133">
    <property type="entry name" value="RNA POLYMERASE ECF-TYPE SIGMA FACTO"/>
    <property type="match status" value="1"/>
</dbReference>
<organism evidence="8 9">
    <name type="scientific">Sorangium cellulosum</name>
    <name type="common">Polyangium cellulosum</name>
    <dbReference type="NCBI Taxonomy" id="56"/>
    <lineage>
        <taxon>Bacteria</taxon>
        <taxon>Pseudomonadati</taxon>
        <taxon>Myxococcota</taxon>
        <taxon>Polyangia</taxon>
        <taxon>Polyangiales</taxon>
        <taxon>Polyangiaceae</taxon>
        <taxon>Sorangium</taxon>
    </lineage>
</organism>
<dbReference type="EMBL" id="JELY01002493">
    <property type="protein sequence ID" value="KYF52352.1"/>
    <property type="molecule type" value="Genomic_DNA"/>
</dbReference>
<dbReference type="Pfam" id="PF08281">
    <property type="entry name" value="Sigma70_r4_2"/>
    <property type="match status" value="1"/>
</dbReference>
<evidence type="ECO:0000259" key="6">
    <source>
        <dbReference type="Pfam" id="PF04542"/>
    </source>
</evidence>
<evidence type="ECO:0000256" key="4">
    <source>
        <dbReference type="ARBA" id="ARBA00023125"/>
    </source>
</evidence>